<reference evidence="1" key="1">
    <citation type="submission" date="2018-10" db="EMBL/GenBank/DDBJ databases">
        <title>Hidden diversity of soil giant viruses.</title>
        <authorList>
            <person name="Schulz F."/>
            <person name="Alteio L."/>
            <person name="Goudeau D."/>
            <person name="Ryan E.M."/>
            <person name="Malmstrom R.R."/>
            <person name="Blanchard J."/>
            <person name="Woyke T."/>
        </authorList>
    </citation>
    <scope>NUCLEOTIDE SEQUENCE</scope>
    <source>
        <strain evidence="1">SAV1</strain>
    </source>
</reference>
<gene>
    <name evidence="1" type="ORF">Satyrvirus2_27</name>
</gene>
<protein>
    <submittedName>
        <fullName evidence="1">Uncharacterized protein</fullName>
    </submittedName>
</protein>
<evidence type="ECO:0000313" key="1">
    <source>
        <dbReference type="EMBL" id="AYV85016.1"/>
    </source>
</evidence>
<sequence length="194" mass="23030">MANLEHEIQQKKVELIKKRNREVTSDIWFDITNDDDDLLTECNPKILNKIRDILERNNVQIIMDINKLITKASEKKSAYIKNLNQTYNLLATTLEECFEKNKETFEFTISGKYDSLWYGTIIEDTNDTELMKQLMYHWDVLNKEKADAIKIFFNELQSQGYHPERILGDIDFLSSVDYRFYTISILLRCNLKKN</sequence>
<proteinExistence type="predicted"/>
<accession>A0A3G5ACT3</accession>
<dbReference type="EMBL" id="MK072438">
    <property type="protein sequence ID" value="AYV85016.1"/>
    <property type="molecule type" value="Genomic_DNA"/>
</dbReference>
<name>A0A3G5ACT3_9VIRU</name>
<organism evidence="1">
    <name type="scientific">Satyrvirus sp</name>
    <dbReference type="NCBI Taxonomy" id="2487771"/>
    <lineage>
        <taxon>Viruses</taxon>
        <taxon>Varidnaviria</taxon>
        <taxon>Bamfordvirae</taxon>
        <taxon>Nucleocytoviricota</taxon>
        <taxon>Megaviricetes</taxon>
        <taxon>Imitervirales</taxon>
        <taxon>Mimiviridae</taxon>
        <taxon>Megamimivirinae</taxon>
    </lineage>
</organism>